<dbReference type="EMBL" id="MU129048">
    <property type="protein sequence ID" value="KAF9508871.1"/>
    <property type="molecule type" value="Genomic_DNA"/>
</dbReference>
<gene>
    <name evidence="1" type="ORF">BS47DRAFT_1373595</name>
</gene>
<sequence>MEECERRTRKWDGDGQQVMEGGDGASYPRWYLTIWFHDECIFYAHDHHVLCWVHSSETSKPYAKGEGQSLMIANFISADYGWLSSADGNESVHVKLKPGKNHHGYFSNDELLMQVEKAAHLVHKLYPNDDHVFIFDNAHSHSKHAEDALSAHYLSKGTSKPTDGKPIGVHIPMGDACFADGHSQPLYFPPGHPTHPGLFKGMVCTGFKCQKNSNGEYGPWCCQCILFNEPDFANVPSLLSTLCTKNNIPAIFLPNFSPELNPIEQCWGYAKQIYCEFPPSSAINDVIKNAQKALASVPLECIQKLWNRSLHYEDSWTSHHYHSHRALPPEATKEMISELIEHTR</sequence>
<evidence type="ECO:0000313" key="2">
    <source>
        <dbReference type="Proteomes" id="UP000886523"/>
    </source>
</evidence>
<dbReference type="OrthoDB" id="10039611at2759"/>
<dbReference type="InterPro" id="IPR036397">
    <property type="entry name" value="RNaseH_sf"/>
</dbReference>
<dbReference type="AlphaFoldDB" id="A0A9P6ANB7"/>
<evidence type="ECO:0008006" key="3">
    <source>
        <dbReference type="Google" id="ProtNLM"/>
    </source>
</evidence>
<keyword evidence="2" id="KW-1185">Reference proteome</keyword>
<name>A0A9P6ANB7_9AGAM</name>
<dbReference type="GO" id="GO:0003676">
    <property type="term" value="F:nucleic acid binding"/>
    <property type="evidence" value="ECO:0007669"/>
    <property type="project" value="InterPro"/>
</dbReference>
<organism evidence="1 2">
    <name type="scientific">Hydnum rufescens UP504</name>
    <dbReference type="NCBI Taxonomy" id="1448309"/>
    <lineage>
        <taxon>Eukaryota</taxon>
        <taxon>Fungi</taxon>
        <taxon>Dikarya</taxon>
        <taxon>Basidiomycota</taxon>
        <taxon>Agaricomycotina</taxon>
        <taxon>Agaricomycetes</taxon>
        <taxon>Cantharellales</taxon>
        <taxon>Hydnaceae</taxon>
        <taxon>Hydnum</taxon>
    </lineage>
</organism>
<evidence type="ECO:0000313" key="1">
    <source>
        <dbReference type="EMBL" id="KAF9508871.1"/>
    </source>
</evidence>
<dbReference type="Gene3D" id="3.30.420.10">
    <property type="entry name" value="Ribonuclease H-like superfamily/Ribonuclease H"/>
    <property type="match status" value="1"/>
</dbReference>
<comment type="caution">
    <text evidence="1">The sequence shown here is derived from an EMBL/GenBank/DDBJ whole genome shotgun (WGS) entry which is preliminary data.</text>
</comment>
<proteinExistence type="predicted"/>
<accession>A0A9P6ANB7</accession>
<dbReference type="Proteomes" id="UP000886523">
    <property type="component" value="Unassembled WGS sequence"/>
</dbReference>
<protein>
    <recommendedName>
        <fullName evidence="3">Tc1-like transposase DDE domain-containing protein</fullName>
    </recommendedName>
</protein>
<reference evidence="1" key="1">
    <citation type="journal article" date="2020" name="Nat. Commun.">
        <title>Large-scale genome sequencing of mycorrhizal fungi provides insights into the early evolution of symbiotic traits.</title>
        <authorList>
            <person name="Miyauchi S."/>
            <person name="Kiss E."/>
            <person name="Kuo A."/>
            <person name="Drula E."/>
            <person name="Kohler A."/>
            <person name="Sanchez-Garcia M."/>
            <person name="Morin E."/>
            <person name="Andreopoulos B."/>
            <person name="Barry K.W."/>
            <person name="Bonito G."/>
            <person name="Buee M."/>
            <person name="Carver A."/>
            <person name="Chen C."/>
            <person name="Cichocki N."/>
            <person name="Clum A."/>
            <person name="Culley D."/>
            <person name="Crous P.W."/>
            <person name="Fauchery L."/>
            <person name="Girlanda M."/>
            <person name="Hayes R.D."/>
            <person name="Keri Z."/>
            <person name="LaButti K."/>
            <person name="Lipzen A."/>
            <person name="Lombard V."/>
            <person name="Magnuson J."/>
            <person name="Maillard F."/>
            <person name="Murat C."/>
            <person name="Nolan M."/>
            <person name="Ohm R.A."/>
            <person name="Pangilinan J."/>
            <person name="Pereira M.F."/>
            <person name="Perotto S."/>
            <person name="Peter M."/>
            <person name="Pfister S."/>
            <person name="Riley R."/>
            <person name="Sitrit Y."/>
            <person name="Stielow J.B."/>
            <person name="Szollosi G."/>
            <person name="Zifcakova L."/>
            <person name="Stursova M."/>
            <person name="Spatafora J.W."/>
            <person name="Tedersoo L."/>
            <person name="Vaario L.M."/>
            <person name="Yamada A."/>
            <person name="Yan M."/>
            <person name="Wang P."/>
            <person name="Xu J."/>
            <person name="Bruns T."/>
            <person name="Baldrian P."/>
            <person name="Vilgalys R."/>
            <person name="Dunand C."/>
            <person name="Henrissat B."/>
            <person name="Grigoriev I.V."/>
            <person name="Hibbett D."/>
            <person name="Nagy L.G."/>
            <person name="Martin F.M."/>
        </authorList>
    </citation>
    <scope>NUCLEOTIDE SEQUENCE</scope>
    <source>
        <strain evidence="1">UP504</strain>
    </source>
</reference>